<protein>
    <submittedName>
        <fullName evidence="2">Hormone-sensitive lipase-like protein</fullName>
    </submittedName>
</protein>
<organism evidence="2 3">
    <name type="scientific">Sarcoptes scabiei</name>
    <name type="common">Itch mite</name>
    <name type="synonym">Acarus scabiei</name>
    <dbReference type="NCBI Taxonomy" id="52283"/>
    <lineage>
        <taxon>Eukaryota</taxon>
        <taxon>Metazoa</taxon>
        <taxon>Ecdysozoa</taxon>
        <taxon>Arthropoda</taxon>
        <taxon>Chelicerata</taxon>
        <taxon>Arachnida</taxon>
        <taxon>Acari</taxon>
        <taxon>Acariformes</taxon>
        <taxon>Sarcoptiformes</taxon>
        <taxon>Astigmata</taxon>
        <taxon>Psoroptidia</taxon>
        <taxon>Sarcoptoidea</taxon>
        <taxon>Sarcoptidae</taxon>
        <taxon>Sarcoptinae</taxon>
        <taxon>Sarcoptes</taxon>
    </lineage>
</organism>
<evidence type="ECO:0000313" key="3">
    <source>
        <dbReference type="Proteomes" id="UP000616769"/>
    </source>
</evidence>
<dbReference type="Gene3D" id="3.40.50.1820">
    <property type="entry name" value="alpha/beta hydrolase"/>
    <property type="match status" value="1"/>
</dbReference>
<dbReference type="GO" id="GO:0005829">
    <property type="term" value="C:cytosol"/>
    <property type="evidence" value="ECO:0007669"/>
    <property type="project" value="TreeGrafter"/>
</dbReference>
<dbReference type="AlphaFoldDB" id="A0A131ZWQ8"/>
<dbReference type="PANTHER" id="PTHR23025">
    <property type="entry name" value="TRIACYLGLYCEROL LIPASE"/>
    <property type="match status" value="1"/>
</dbReference>
<dbReference type="GO" id="GO:0004771">
    <property type="term" value="F:sterol ester esterase activity"/>
    <property type="evidence" value="ECO:0007669"/>
    <property type="project" value="TreeGrafter"/>
</dbReference>
<dbReference type="InterPro" id="IPR013094">
    <property type="entry name" value="AB_hydrolase_3"/>
</dbReference>
<evidence type="ECO:0000313" key="2">
    <source>
        <dbReference type="EMBL" id="KPM03236.1"/>
    </source>
</evidence>
<dbReference type="Proteomes" id="UP000616769">
    <property type="component" value="Unassembled WGS sequence"/>
</dbReference>
<dbReference type="SUPFAM" id="SSF53474">
    <property type="entry name" value="alpha/beta-Hydrolases"/>
    <property type="match status" value="1"/>
</dbReference>
<dbReference type="InterPro" id="IPR029058">
    <property type="entry name" value="AB_hydrolase_fold"/>
</dbReference>
<sequence>MFTNMVLNVNVDVCHNLSPIFSKFIDYSLSPESVFPEALQEVLDCYLWILSKKPDVEEKLGFRPEKIVICGDSAGGNFTMALMEVLNIIQKQIIADGGDCWPYRYPDGLFLFYAPFTLSTKMVSPSRILTSIDGLVPLGTLLNCLGAYLPDELISNESKLSEKNQTIVLADSPDTFVYRIGSLFNKISEFLKYLCNLQVVNRSKPWFRQNENLRHCLEQMNMFLENPFISPLMLEKIEFNHIPLYLYPLTFDAFLDDSIEMAKKWRPDKVQIYSIDEVPHGFLNLVDFDHKARIASYHCIDHIFDILS</sequence>
<dbReference type="GO" id="GO:0004806">
    <property type="term" value="F:triacylglycerol lipase activity"/>
    <property type="evidence" value="ECO:0007669"/>
    <property type="project" value="TreeGrafter"/>
</dbReference>
<dbReference type="EMBL" id="JXLN01004395">
    <property type="protein sequence ID" value="KPM03236.1"/>
    <property type="molecule type" value="Genomic_DNA"/>
</dbReference>
<proteinExistence type="predicted"/>
<dbReference type="OrthoDB" id="6413688at2759"/>
<dbReference type="GO" id="GO:0019433">
    <property type="term" value="P:triglyceride catabolic process"/>
    <property type="evidence" value="ECO:0007669"/>
    <property type="project" value="TreeGrafter"/>
</dbReference>
<dbReference type="VEuPathDB" id="VectorBase:SSCA010366"/>
<gene>
    <name evidence="2" type="ORF">QR98_0016660</name>
</gene>
<dbReference type="Pfam" id="PF07859">
    <property type="entry name" value="Abhydrolase_3"/>
    <property type="match status" value="1"/>
</dbReference>
<comment type="caution">
    <text evidence="2">The sequence shown here is derived from an EMBL/GenBank/DDBJ whole genome shotgun (WGS) entry which is preliminary data.</text>
</comment>
<dbReference type="PANTHER" id="PTHR23025:SF3">
    <property type="entry name" value="HORMONE-SENSITIVE LIPASE"/>
    <property type="match status" value="1"/>
</dbReference>
<reference evidence="2 3" key="1">
    <citation type="journal article" date="2015" name="Parasit. Vectors">
        <title>Draft genome of the scabies mite.</title>
        <authorList>
            <person name="Rider S.D.Jr."/>
            <person name="Morgan M.S."/>
            <person name="Arlian L.G."/>
        </authorList>
    </citation>
    <scope>NUCLEOTIDE SEQUENCE [LARGE SCALE GENOMIC DNA]</scope>
    <source>
        <strain evidence="2">Arlian Lab</strain>
    </source>
</reference>
<feature type="domain" description="Alpha/beta hydrolase fold-3" evidence="1">
    <location>
        <begin position="25"/>
        <end position="156"/>
    </location>
</feature>
<evidence type="ECO:0000259" key="1">
    <source>
        <dbReference type="Pfam" id="PF07859"/>
    </source>
</evidence>
<accession>A0A131ZWQ8</accession>
<name>A0A131ZWQ8_SARSC</name>